<organism evidence="2">
    <name type="scientific">Solanum chacoense</name>
    <name type="common">Chaco potato</name>
    <dbReference type="NCBI Taxonomy" id="4108"/>
    <lineage>
        <taxon>Eukaryota</taxon>
        <taxon>Viridiplantae</taxon>
        <taxon>Streptophyta</taxon>
        <taxon>Embryophyta</taxon>
        <taxon>Tracheophyta</taxon>
        <taxon>Spermatophyta</taxon>
        <taxon>Magnoliopsida</taxon>
        <taxon>eudicotyledons</taxon>
        <taxon>Gunneridae</taxon>
        <taxon>Pentapetalae</taxon>
        <taxon>asterids</taxon>
        <taxon>lamiids</taxon>
        <taxon>Solanales</taxon>
        <taxon>Solanaceae</taxon>
        <taxon>Solanoideae</taxon>
        <taxon>Solaneae</taxon>
        <taxon>Solanum</taxon>
    </lineage>
</organism>
<keyword evidence="1" id="KW-0812">Transmembrane</keyword>
<proteinExistence type="predicted"/>
<evidence type="ECO:0000256" key="1">
    <source>
        <dbReference type="SAM" id="Phobius"/>
    </source>
</evidence>
<keyword evidence="1" id="KW-0472">Membrane</keyword>
<reference evidence="2" key="1">
    <citation type="submission" date="2015-12" db="EMBL/GenBank/DDBJ databases">
        <title>Gene expression during late stages of embryo sac development: a critical building block for successful pollen-pistil interactions.</title>
        <authorList>
            <person name="Liu Y."/>
            <person name="Joly V."/>
            <person name="Sabar M."/>
            <person name="Matton D.P."/>
        </authorList>
    </citation>
    <scope>NUCLEOTIDE SEQUENCE</scope>
</reference>
<dbReference type="AlphaFoldDB" id="A0A0V0GMJ3"/>
<evidence type="ECO:0000313" key="2">
    <source>
        <dbReference type="EMBL" id="JAP08496.1"/>
    </source>
</evidence>
<dbReference type="EMBL" id="GEDG01036799">
    <property type="protein sequence ID" value="JAP08496.1"/>
    <property type="molecule type" value="Transcribed_RNA"/>
</dbReference>
<sequence length="77" mass="9314">MFISHIHELIHNSSKKRLNNIVVLKYINSVDIFYIFNIYIMTRIDLFRVGYLYLCGNELEHCILCDNVYVDFVIFHR</sequence>
<accession>A0A0V0GMJ3</accession>
<feature type="transmembrane region" description="Helical" evidence="1">
    <location>
        <begin position="21"/>
        <end position="40"/>
    </location>
</feature>
<keyword evidence="1" id="KW-1133">Transmembrane helix</keyword>
<name>A0A0V0GMJ3_SOLCH</name>
<protein>
    <submittedName>
        <fullName evidence="2">Putative ovule protein</fullName>
    </submittedName>
</protein>